<sequence length="103" mass="11845">MRVEVVWSRLAREDVRSIYLGLIGKNPSAAERLLDRIEERAGQLADQPRLGPRRPEIRPTTRILVEAPYLILYETIPDPDDLPVEEVEIVRVLDGRRDIGTLF</sequence>
<accession>A0ABW2BPK8</accession>
<organism evidence="2 3">
    <name type="scientific">Methylobacterium komagatae</name>
    <dbReference type="NCBI Taxonomy" id="374425"/>
    <lineage>
        <taxon>Bacteria</taxon>
        <taxon>Pseudomonadati</taxon>
        <taxon>Pseudomonadota</taxon>
        <taxon>Alphaproteobacteria</taxon>
        <taxon>Hyphomicrobiales</taxon>
        <taxon>Methylobacteriaceae</taxon>
        <taxon>Methylobacterium</taxon>
    </lineage>
</organism>
<keyword evidence="1" id="KW-1277">Toxin-antitoxin system</keyword>
<dbReference type="Gene3D" id="3.30.2310.20">
    <property type="entry name" value="RelE-like"/>
    <property type="match status" value="1"/>
</dbReference>
<name>A0ABW2BPK8_9HYPH</name>
<dbReference type="Proteomes" id="UP001596292">
    <property type="component" value="Unassembled WGS sequence"/>
</dbReference>
<comment type="caution">
    <text evidence="2">The sequence shown here is derived from an EMBL/GenBank/DDBJ whole genome shotgun (WGS) entry which is preliminary data.</text>
</comment>
<dbReference type="RefSeq" id="WP_378972457.1">
    <property type="nucleotide sequence ID" value="NZ_JBHSWN010000001.1"/>
</dbReference>
<reference evidence="3" key="1">
    <citation type="journal article" date="2019" name="Int. J. Syst. Evol. Microbiol.">
        <title>The Global Catalogue of Microorganisms (GCM) 10K type strain sequencing project: providing services to taxonomists for standard genome sequencing and annotation.</title>
        <authorList>
            <consortium name="The Broad Institute Genomics Platform"/>
            <consortium name="The Broad Institute Genome Sequencing Center for Infectious Disease"/>
            <person name="Wu L."/>
            <person name="Ma J."/>
        </authorList>
    </citation>
    <scope>NUCLEOTIDE SEQUENCE [LARGE SCALE GENOMIC DNA]</scope>
    <source>
        <strain evidence="3">CCUG 48316</strain>
    </source>
</reference>
<evidence type="ECO:0000313" key="2">
    <source>
        <dbReference type="EMBL" id="MFC6791505.1"/>
    </source>
</evidence>
<dbReference type="InterPro" id="IPR035093">
    <property type="entry name" value="RelE/ParE_toxin_dom_sf"/>
</dbReference>
<keyword evidence="3" id="KW-1185">Reference proteome</keyword>
<evidence type="ECO:0000256" key="1">
    <source>
        <dbReference type="ARBA" id="ARBA00022649"/>
    </source>
</evidence>
<proteinExistence type="predicted"/>
<evidence type="ECO:0000313" key="3">
    <source>
        <dbReference type="Proteomes" id="UP001596292"/>
    </source>
</evidence>
<dbReference type="EMBL" id="JBHSWN010000001">
    <property type="protein sequence ID" value="MFC6791505.1"/>
    <property type="molecule type" value="Genomic_DNA"/>
</dbReference>
<dbReference type="InterPro" id="IPR007712">
    <property type="entry name" value="RelE/ParE_toxin"/>
</dbReference>
<gene>
    <name evidence="2" type="ORF">ACFQE0_18935</name>
</gene>
<dbReference type="Pfam" id="PF05016">
    <property type="entry name" value="ParE_toxin"/>
    <property type="match status" value="1"/>
</dbReference>
<protein>
    <submittedName>
        <fullName evidence="2">Type II toxin-antitoxin system RelE/ParE family toxin</fullName>
    </submittedName>
</protein>